<dbReference type="Pfam" id="PF00295">
    <property type="entry name" value="Glyco_hydro_28"/>
    <property type="match status" value="1"/>
</dbReference>
<evidence type="ECO:0000256" key="10">
    <source>
        <dbReference type="SAM" id="SignalP"/>
    </source>
</evidence>
<dbReference type="InterPro" id="IPR012334">
    <property type="entry name" value="Pectin_lyas_fold"/>
</dbReference>
<feature type="chain" id="PRO_5038677444" evidence="10">
    <location>
        <begin position="26"/>
        <end position="809"/>
    </location>
</feature>
<dbReference type="PANTHER" id="PTHR31736:SF9">
    <property type="entry name" value="ENDO-XYLOGALACTURONAN HYDROLASE A-RELATED"/>
    <property type="match status" value="1"/>
</dbReference>
<keyword evidence="3 9" id="KW-0378">Hydrolase</keyword>
<reference evidence="11 12" key="1">
    <citation type="submission" date="2019-04" db="EMBL/GenBank/DDBJ databases">
        <title>Cohnella sp. nov. isolated from preserved vegetables.</title>
        <authorList>
            <person name="Lin S.-Y."/>
            <person name="Hung M.-H."/>
            <person name="Young C.-C."/>
        </authorList>
    </citation>
    <scope>NUCLEOTIDE SEQUENCE [LARGE SCALE GENOMIC DNA]</scope>
    <source>
        <strain evidence="11 12">CC-MHH1044</strain>
    </source>
</reference>
<accession>A0A4S4BRD7</accession>
<dbReference type="GO" id="GO:0004650">
    <property type="term" value="F:polygalacturonase activity"/>
    <property type="evidence" value="ECO:0007669"/>
    <property type="project" value="InterPro"/>
</dbReference>
<evidence type="ECO:0000256" key="3">
    <source>
        <dbReference type="ARBA" id="ARBA00022801"/>
    </source>
</evidence>
<evidence type="ECO:0000256" key="7">
    <source>
        <dbReference type="ARBA" id="ARBA00023326"/>
    </source>
</evidence>
<organism evidence="11 12">
    <name type="scientific">Cohnella fermenti</name>
    <dbReference type="NCBI Taxonomy" id="2565925"/>
    <lineage>
        <taxon>Bacteria</taxon>
        <taxon>Bacillati</taxon>
        <taxon>Bacillota</taxon>
        <taxon>Bacilli</taxon>
        <taxon>Bacillales</taxon>
        <taxon>Paenibacillaceae</taxon>
        <taxon>Cohnella</taxon>
    </lineage>
</organism>
<dbReference type="Gene3D" id="2.160.20.10">
    <property type="entry name" value="Single-stranded right-handed beta-helix, Pectin lyase-like"/>
    <property type="match status" value="1"/>
</dbReference>
<dbReference type="OrthoDB" id="9795222at2"/>
<protein>
    <submittedName>
        <fullName evidence="11">Uncharacterized protein</fullName>
    </submittedName>
</protein>
<feature type="signal peptide" evidence="10">
    <location>
        <begin position="1"/>
        <end position="25"/>
    </location>
</feature>
<evidence type="ECO:0000313" key="12">
    <source>
        <dbReference type="Proteomes" id="UP000310636"/>
    </source>
</evidence>
<name>A0A4S4BRD7_9BACL</name>
<dbReference type="RefSeq" id="WP_136371275.1">
    <property type="nucleotide sequence ID" value="NZ_SSOB01000023.1"/>
</dbReference>
<evidence type="ECO:0000256" key="1">
    <source>
        <dbReference type="ARBA" id="ARBA00008834"/>
    </source>
</evidence>
<comment type="caution">
    <text evidence="11">The sequence shown here is derived from an EMBL/GenBank/DDBJ whole genome shotgun (WGS) entry which is preliminary data.</text>
</comment>
<dbReference type="InterPro" id="IPR011050">
    <property type="entry name" value="Pectin_lyase_fold/virulence"/>
</dbReference>
<dbReference type="GO" id="GO:0000272">
    <property type="term" value="P:polysaccharide catabolic process"/>
    <property type="evidence" value="ECO:0007669"/>
    <property type="project" value="UniProtKB-KW"/>
</dbReference>
<sequence>MKKLSIRLIRLLIAAALFVAPFGVAVPETNAAGTVTAYSAPAGAPRSYDFTVDAGGSSIDLYGDNNGWGQTVSYGYFDMTGSVTVAVTVNFSFSSYKLAPASLGLTSTRSGNTIQFTLNGPTNVSLILDGDYQGRTLHLFASAPDPSVPSPTDPNVIYIGPGYYDYSSTPTTTITVGSGKTLYIAGGAFLNGHIEVRGASNVAIRGRGIVSMAYTSTYLNQPISVLSSTNVQMSGIIVDRRIGSWSSLIDNSSQVSVSDYKVVSPTYASTDGLNLVNSHDVTIDRSFFRTADDCIAIKGVVTPGYNASDNPANGAPNYNITIQNSQFWSDANDVWALGAETQAAYYENIRYINNDVLYSFDDRDNHGVIQDRAVMDITALNGTQFRNILYQDIRVEQSVRLVNLSFADSFWFGSLPGNQSYPGLISGITFRNITAEGTGSNEIRLWGWDQGKPVSDVLFENVSVNGQYLTDLGAKPFNVNGFVKNVAVRRSTDPVDAYIGGLDFSSVQGYKQWSYLEWNGTGYQSMTWSAADNKWKGTGSYIGMWGPNFIHPENNDAVKAWQAPSAGTIQIKGTAAKWDAGGGDGVRIKIMKNNTQLWPATGWQAIAATDRLGVQFGIIENVAVGDFIYIVVNKNGTDSYDTTVLDAMITYKPVYNASTDFLSYQGGWNWNYLQGNAASYTSMSWNATDRTWRGTNTWNLIHDGGLMHPDADDTVRAWTAPVSGTISVTGTARKQDTNGGDGVRFKILKNTAQLWPASGWQTIAFNDATGVSHALTVSVTAGDVLYFVLNKNASNSFDTTYWSPTITYS</sequence>
<proteinExistence type="inferred from homology"/>
<dbReference type="EMBL" id="SSOB01000023">
    <property type="protein sequence ID" value="THF76737.1"/>
    <property type="molecule type" value="Genomic_DNA"/>
</dbReference>
<evidence type="ECO:0000256" key="2">
    <source>
        <dbReference type="ARBA" id="ARBA00022737"/>
    </source>
</evidence>
<comment type="function">
    <text evidence="8">Pectinolytic enzyme involved in the degradation of xylogalacturonan (xga), a galacturonan backbone heavily substituted with xylose, and which is one important component of the hairy regions of pectin. Activity requires a galacturonic acid backbone substituted with xylose.</text>
</comment>
<evidence type="ECO:0000256" key="5">
    <source>
        <dbReference type="ARBA" id="ARBA00023277"/>
    </source>
</evidence>
<dbReference type="SUPFAM" id="SSF51126">
    <property type="entry name" value="Pectin lyase-like"/>
    <property type="match status" value="1"/>
</dbReference>
<keyword evidence="5" id="KW-0119">Carbohydrate metabolism</keyword>
<evidence type="ECO:0000256" key="6">
    <source>
        <dbReference type="ARBA" id="ARBA00023295"/>
    </source>
</evidence>
<dbReference type="PANTHER" id="PTHR31736">
    <property type="match status" value="1"/>
</dbReference>
<keyword evidence="6 9" id="KW-0326">Glycosidase</keyword>
<evidence type="ECO:0000256" key="4">
    <source>
        <dbReference type="ARBA" id="ARBA00023180"/>
    </source>
</evidence>
<keyword evidence="2" id="KW-0677">Repeat</keyword>
<gene>
    <name evidence="11" type="ORF">E6C55_18395</name>
</gene>
<evidence type="ECO:0000256" key="8">
    <source>
        <dbReference type="ARBA" id="ARBA00037278"/>
    </source>
</evidence>
<keyword evidence="10" id="KW-0732">Signal</keyword>
<keyword evidence="4" id="KW-0325">Glycoprotein</keyword>
<dbReference type="InterPro" id="IPR000743">
    <property type="entry name" value="Glyco_hydro_28"/>
</dbReference>
<dbReference type="Proteomes" id="UP000310636">
    <property type="component" value="Unassembled WGS sequence"/>
</dbReference>
<evidence type="ECO:0000256" key="9">
    <source>
        <dbReference type="RuleBase" id="RU361169"/>
    </source>
</evidence>
<comment type="similarity">
    <text evidence="1 9">Belongs to the glycosyl hydrolase 28 family.</text>
</comment>
<dbReference type="AlphaFoldDB" id="A0A4S4BRD7"/>
<evidence type="ECO:0000313" key="11">
    <source>
        <dbReference type="EMBL" id="THF76737.1"/>
    </source>
</evidence>
<keyword evidence="12" id="KW-1185">Reference proteome</keyword>
<keyword evidence="7" id="KW-0624">Polysaccharide degradation</keyword>